<dbReference type="SUPFAM" id="SSF51735">
    <property type="entry name" value="NAD(P)-binding Rossmann-fold domains"/>
    <property type="match status" value="1"/>
</dbReference>
<dbReference type="Gene3D" id="3.40.50.720">
    <property type="entry name" value="NAD(P)-binding Rossmann-like Domain"/>
    <property type="match status" value="1"/>
</dbReference>
<dbReference type="InterPro" id="IPR014362">
    <property type="entry name" value="Glu_DH"/>
</dbReference>
<dbReference type="GO" id="GO:0006537">
    <property type="term" value="P:glutamate biosynthetic process"/>
    <property type="evidence" value="ECO:0007669"/>
    <property type="project" value="TreeGrafter"/>
</dbReference>
<sequence>MKDLEARNPAQPEFIQASREVIESIIDVVNSNPKYLENKILERITEPNLIHEFKVEWENDKHEIMVNKGYRIQFNNAIGPYKGGLRFHRAVTLGTLKFLGFEQIFKNSLTGLPMGGGKGGSDFDPRGKSDAEILRFCRSFMTSLFKYIGPEIDVPAGDIGVGGREIGYLFGQYKRLTQQHEGVLTGKGLNWGGSLVRPEATGFGTMYFANEVLHAHGDDIKGKTIAISGFGNVAFGAVLKAKQLGAKVVTISGPDGYIYDENGINTDEKINYMLELRASNNDVVAPFAEKFGAKFIPGKKPWEVPVDMAFPCAIQNELNAEDAATLHKNGVKYVIETSNMGCTADAVQYFIKNRIVFAPGKAANAGGVAVSGLEMSQNSMKLNWTAEEVDAKLKNIMTNIHASCVKEGKESDGYINYVKGANIAGFKKVADAMVDLGY</sequence>
<keyword evidence="6" id="KW-0547">Nucleotide-binding</keyword>
<dbReference type="FunFam" id="1.10.285.10:FF:000001">
    <property type="entry name" value="Glutamate dehydrogenase"/>
    <property type="match status" value="1"/>
</dbReference>
<dbReference type="FunFam" id="3.40.50.720:FF:000030">
    <property type="entry name" value="Glutamate dehydrogenase"/>
    <property type="match status" value="1"/>
</dbReference>
<reference evidence="11" key="2">
    <citation type="submission" date="1998-11" db="EMBL/GenBank/DDBJ databases">
        <title>NAD dependant glutamate dehydrogenase 2 from the rumen ciliate Entodinium caudatum.</title>
        <authorList>
            <person name="Eschenlauer S.C.P."/>
            <person name="McEwan N.R."/>
            <person name="Calza R.E."/>
            <person name="Wallace R.J."/>
            <person name="Newbold C.J."/>
        </authorList>
    </citation>
    <scope>NUCLEOTIDE SEQUENCE</scope>
</reference>
<feature type="binding site" evidence="6">
    <location>
        <position position="103"/>
    </location>
    <ligand>
        <name>substrate</name>
    </ligand>
</feature>
<organism evidence="11">
    <name type="scientific">Entodinium caudatum</name>
    <name type="common">Ciliate</name>
    <dbReference type="NCBI Taxonomy" id="47911"/>
    <lineage>
        <taxon>Eukaryota</taxon>
        <taxon>Sar</taxon>
        <taxon>Alveolata</taxon>
        <taxon>Ciliophora</taxon>
        <taxon>Intramacronucleata</taxon>
        <taxon>Litostomatea</taxon>
        <taxon>Trichostomatia</taxon>
        <taxon>Entodiniomorphida</taxon>
        <taxon>Ophryoscolecidae</taxon>
        <taxon>Entodinium</taxon>
    </lineage>
</organism>
<accession>Q9TVN3</accession>
<proteinExistence type="evidence at transcript level"/>
<dbReference type="InterPro" id="IPR036291">
    <property type="entry name" value="NAD(P)-bd_dom_sf"/>
</dbReference>
<dbReference type="Pfam" id="PF02812">
    <property type="entry name" value="ELFV_dehydrog_N"/>
    <property type="match status" value="1"/>
</dbReference>
<dbReference type="InterPro" id="IPR006096">
    <property type="entry name" value="Glu/Leu/Phe/Val/Trp_DH_C"/>
</dbReference>
<evidence type="ECO:0000313" key="10">
    <source>
        <dbReference type="EMBL" id="AAF15393.1"/>
    </source>
</evidence>
<evidence type="ECO:0000256" key="4">
    <source>
        <dbReference type="PIRNR" id="PIRNR000185"/>
    </source>
</evidence>
<feature type="active site" description="Proton donor" evidence="5">
    <location>
        <position position="118"/>
    </location>
</feature>
<dbReference type="Gene3D" id="1.10.285.10">
    <property type="entry name" value="Glutamate Dehydrogenase, chain A, domain 3"/>
    <property type="match status" value="2"/>
</dbReference>
<name>Q9TVN3_ENTCU</name>
<dbReference type="AlphaFoldDB" id="Q9TVN3"/>
<dbReference type="GO" id="GO:0004354">
    <property type="term" value="F:glutamate dehydrogenase (NADP+) activity"/>
    <property type="evidence" value="ECO:0007669"/>
    <property type="project" value="TreeGrafter"/>
</dbReference>
<comment type="similarity">
    <text evidence="1 4 8">Belongs to the Glu/Leu/Phe/Val dehydrogenases family.</text>
</comment>
<keyword evidence="3 4" id="KW-0560">Oxidoreductase</keyword>
<dbReference type="CDD" id="cd05313">
    <property type="entry name" value="NAD_bind_2_Glu_DH"/>
    <property type="match status" value="1"/>
</dbReference>
<dbReference type="SMART" id="SM00839">
    <property type="entry name" value="ELFV_dehydrog"/>
    <property type="match status" value="1"/>
</dbReference>
<evidence type="ECO:0000259" key="9">
    <source>
        <dbReference type="SMART" id="SM00839"/>
    </source>
</evidence>
<evidence type="ECO:0000256" key="5">
    <source>
        <dbReference type="PIRSR" id="PIRSR000185-1"/>
    </source>
</evidence>
<dbReference type="PRINTS" id="PR00082">
    <property type="entry name" value="GLFDHDRGNASE"/>
</dbReference>
<dbReference type="PANTHER" id="PTHR43571:SF1">
    <property type="entry name" value="NADP-SPECIFIC GLUTAMATE DEHYDROGENASE 1-RELATED"/>
    <property type="match status" value="1"/>
</dbReference>
<feature type="binding site" evidence="6">
    <location>
        <position position="106"/>
    </location>
    <ligand>
        <name>substrate</name>
    </ligand>
</feature>
<evidence type="ECO:0000256" key="2">
    <source>
        <dbReference type="ARBA" id="ARBA00011643"/>
    </source>
</evidence>
<dbReference type="FunFam" id="3.40.50.10860:FF:000002">
    <property type="entry name" value="Glutamate dehydrogenase"/>
    <property type="match status" value="1"/>
</dbReference>
<evidence type="ECO:0000256" key="7">
    <source>
        <dbReference type="PIRSR" id="PIRSR000185-3"/>
    </source>
</evidence>
<evidence type="ECO:0000256" key="1">
    <source>
        <dbReference type="ARBA" id="ARBA00006382"/>
    </source>
</evidence>
<dbReference type="NCBIfam" id="NF010633">
    <property type="entry name" value="PRK14030.1"/>
    <property type="match status" value="1"/>
</dbReference>
<keyword evidence="6" id="KW-0520">NAD</keyword>
<evidence type="ECO:0000256" key="3">
    <source>
        <dbReference type="ARBA" id="ARBA00023002"/>
    </source>
</evidence>
<feature type="binding site" evidence="6">
    <location>
        <position position="82"/>
    </location>
    <ligand>
        <name>substrate</name>
    </ligand>
</feature>
<dbReference type="EMBL" id="AF109176">
    <property type="protein sequence ID" value="AAF15393.1"/>
    <property type="molecule type" value="mRNA"/>
</dbReference>
<feature type="binding site" evidence="6">
    <location>
        <position position="157"/>
    </location>
    <ligand>
        <name>substrate</name>
    </ligand>
</feature>
<reference evidence="10" key="1">
    <citation type="submission" date="1998-11" db="EMBL/GenBank/DDBJ databases">
        <title>NAD dependant glutamate dehydrogenase 1 from the rumen ciliate Entodinium caudatum.</title>
        <authorList>
            <person name="Eschenlauer S.C.P."/>
            <person name="McEwan N.R."/>
            <person name="Calza R.E."/>
            <person name="Wallace R.J."/>
            <person name="Newbold C.J."/>
        </authorList>
    </citation>
    <scope>NUCLEOTIDE SEQUENCE</scope>
</reference>
<feature type="binding site" evidence="6">
    <location>
        <position position="201"/>
    </location>
    <ligand>
        <name>NAD(+)</name>
        <dbReference type="ChEBI" id="CHEBI:57540"/>
    </ligand>
</feature>
<evidence type="ECO:0000256" key="8">
    <source>
        <dbReference type="RuleBase" id="RU004417"/>
    </source>
</evidence>
<dbReference type="InterPro" id="IPR006095">
    <property type="entry name" value="Glu/Leu/Phe/Val/Trp_DH"/>
</dbReference>
<dbReference type="InterPro" id="IPR033524">
    <property type="entry name" value="Glu/Leu/Phe/Val_DH_AS"/>
</dbReference>
<dbReference type="EMBL" id="AF109177">
    <property type="protein sequence ID" value="AAF15394.1"/>
    <property type="molecule type" value="mRNA"/>
</dbReference>
<dbReference type="PIRSF" id="PIRSF000185">
    <property type="entry name" value="Glu_DH"/>
    <property type="match status" value="1"/>
</dbReference>
<dbReference type="GO" id="GO:0005829">
    <property type="term" value="C:cytosol"/>
    <property type="evidence" value="ECO:0007669"/>
    <property type="project" value="TreeGrafter"/>
</dbReference>
<feature type="binding site" evidence="6">
    <location>
        <position position="371"/>
    </location>
    <ligand>
        <name>substrate</name>
    </ligand>
</feature>
<dbReference type="Gene3D" id="3.40.50.10860">
    <property type="entry name" value="Leucine Dehydrogenase, chain A, domain 1"/>
    <property type="match status" value="1"/>
</dbReference>
<dbReference type="Pfam" id="PF00208">
    <property type="entry name" value="ELFV_dehydrog"/>
    <property type="match status" value="1"/>
</dbReference>
<dbReference type="GO" id="GO:0000166">
    <property type="term" value="F:nucleotide binding"/>
    <property type="evidence" value="ECO:0007669"/>
    <property type="project" value="UniProtKB-KW"/>
</dbReference>
<dbReference type="BRENDA" id="1.4.1.2">
    <property type="organism ID" value="2099"/>
</dbReference>
<feature type="site" description="Important for catalysis" evidence="7">
    <location>
        <position position="158"/>
    </location>
</feature>
<feature type="binding site" evidence="6">
    <location>
        <position position="232"/>
    </location>
    <ligand>
        <name>NAD(+)</name>
        <dbReference type="ChEBI" id="CHEBI:57540"/>
    </ligand>
</feature>
<feature type="domain" description="Glutamate/phenylalanine/leucine/valine/L-tryptophan dehydrogenase C-terminal" evidence="9">
    <location>
        <begin position="194"/>
        <end position="437"/>
    </location>
</feature>
<dbReference type="PROSITE" id="PS00074">
    <property type="entry name" value="GLFV_DEHYDROGENASE"/>
    <property type="match status" value="1"/>
</dbReference>
<evidence type="ECO:0000256" key="6">
    <source>
        <dbReference type="PIRSR" id="PIRSR000185-2"/>
    </source>
</evidence>
<dbReference type="SUPFAM" id="SSF53223">
    <property type="entry name" value="Aminoacid dehydrogenase-like, N-terminal domain"/>
    <property type="match status" value="1"/>
</dbReference>
<dbReference type="PANTHER" id="PTHR43571">
    <property type="entry name" value="NADP-SPECIFIC GLUTAMATE DEHYDROGENASE 1-RELATED"/>
    <property type="match status" value="1"/>
</dbReference>
<dbReference type="NCBIfam" id="NF006929">
    <property type="entry name" value="PRK09414.1"/>
    <property type="match status" value="1"/>
</dbReference>
<protein>
    <recommendedName>
        <fullName evidence="4">Glutamate dehydrogenase</fullName>
    </recommendedName>
</protein>
<dbReference type="InterPro" id="IPR006097">
    <property type="entry name" value="Glu/Leu/Phe/Val/Trp_DH_dimer"/>
</dbReference>
<dbReference type="InterPro" id="IPR046346">
    <property type="entry name" value="Aminoacid_DH-like_N_sf"/>
</dbReference>
<evidence type="ECO:0000313" key="11">
    <source>
        <dbReference type="EMBL" id="AAF15394.1"/>
    </source>
</evidence>
<reference evidence="11" key="3">
    <citation type="journal article" date="2005" name="FEMS Microbiol. Lett.">
        <title>An NAD(+)-dependent glutamate dehydrogenase cloned from the ruminal ciliate protozoan, Entodinium caudatum.</title>
        <authorList>
            <person name="Newbold C.J."/>
            <person name="McEwan N.R."/>
            <person name="Calza R.E."/>
            <person name="Chareyron E.N."/>
            <person name="Duval S.M."/>
            <person name="Eschenlauer S.C."/>
            <person name="McIntosh F.M."/>
            <person name="Nelson N."/>
            <person name="Travis A.J."/>
            <person name="Wallace R.J."/>
        </authorList>
    </citation>
    <scope>NUCLEOTIDE SEQUENCE</scope>
</reference>
<dbReference type="InterPro" id="IPR050724">
    <property type="entry name" value="Glu_Leu_Phe_Val_DH"/>
</dbReference>
<comment type="subunit">
    <text evidence="2">Homohexamer.</text>
</comment>
<dbReference type="InterPro" id="IPR033922">
    <property type="entry name" value="NAD_bind_Glu_DH"/>
</dbReference>